<keyword evidence="9" id="KW-1185">Reference proteome</keyword>
<keyword evidence="2" id="KW-0805">Transcription regulation</keyword>
<evidence type="ECO:0000256" key="1">
    <source>
        <dbReference type="ARBA" id="ARBA00009437"/>
    </source>
</evidence>
<dbReference type="InterPro" id="IPR036388">
    <property type="entry name" value="WH-like_DNA-bd_sf"/>
</dbReference>
<accession>A0A099F007</accession>
<dbReference type="PROSITE" id="PS50931">
    <property type="entry name" value="HTH_LYSR"/>
    <property type="match status" value="1"/>
</dbReference>
<dbReference type="STRING" id="690417.IC63_13135"/>
<dbReference type="Proteomes" id="UP000029917">
    <property type="component" value="Unassembled WGS sequence"/>
</dbReference>
<reference evidence="8 9" key="2">
    <citation type="submission" date="2014-10" db="EMBL/GenBank/DDBJ databases">
        <title>Paracoccus sanguinis sp. nov., isolated from clinical specimens of New York State patients.</title>
        <authorList>
            <person name="Mingle L.A."/>
            <person name="Cole J.A."/>
            <person name="Lapierre P."/>
            <person name="Musser K.A."/>
        </authorList>
    </citation>
    <scope>NUCLEOTIDE SEQUENCE [LARGE SCALE GENOMIC DNA]</scope>
    <source>
        <strain evidence="8 9">HAMBI 3106</strain>
    </source>
</reference>
<dbReference type="GO" id="GO:0000976">
    <property type="term" value="F:transcription cis-regulatory region binding"/>
    <property type="evidence" value="ECO:0007669"/>
    <property type="project" value="TreeGrafter"/>
</dbReference>
<dbReference type="EMBL" id="JRKS01000050">
    <property type="protein sequence ID" value="KGJ03556.1"/>
    <property type="molecule type" value="Genomic_DNA"/>
</dbReference>
<sequence length="301" mass="32465">MQRGFHPLVALLAVAAEGSYAGAADRLVLTAPALHARIRALEDLFGTPMLTRSARGGSELTEIGRRVAQTAAAVEHQLARLAEDVGALRAGRTGRVVLRTVSTAKYFAPHFVQRLRATLPEIEVQLRVGNRQSVIEGLASGRMDLAIMGRPPRIPAVDAEILAPHPHLLIAAAGHRLAGMAQVPVAELLSETFILREEGSGTRILATRWLDQTGKGYPFDTVEMDSNETIKQAVMAGMGIALLSQHTVLQELADGRLVGMKVPGLPIMRNWFLVHRAGHPLSPTERKLHDAILGLRGMLAT</sequence>
<evidence type="ECO:0000256" key="6">
    <source>
        <dbReference type="ARBA" id="ARBA00043141"/>
    </source>
</evidence>
<dbReference type="SUPFAM" id="SSF46785">
    <property type="entry name" value="Winged helix' DNA-binding domain"/>
    <property type="match status" value="1"/>
</dbReference>
<evidence type="ECO:0000313" key="8">
    <source>
        <dbReference type="EMBL" id="KGJ03556.1"/>
    </source>
</evidence>
<name>A0A099F007_9RHOB</name>
<protein>
    <recommendedName>
        <fullName evidence="5">HTH-type transcriptional regulator CbbR</fullName>
    </recommendedName>
    <alternativeName>
        <fullName evidence="6">RuBisCO operon transcriptional regulator</fullName>
    </alternativeName>
</protein>
<dbReference type="InterPro" id="IPR036390">
    <property type="entry name" value="WH_DNA-bd_sf"/>
</dbReference>
<keyword evidence="4" id="KW-0804">Transcription</keyword>
<gene>
    <name evidence="8" type="ORF">IC63_13135</name>
</gene>
<keyword evidence="3" id="KW-0238">DNA-binding</keyword>
<dbReference type="Gene3D" id="1.10.10.10">
    <property type="entry name" value="Winged helix-like DNA-binding domain superfamily/Winged helix DNA-binding domain"/>
    <property type="match status" value="1"/>
</dbReference>
<dbReference type="PANTHER" id="PTHR30126">
    <property type="entry name" value="HTH-TYPE TRANSCRIPTIONAL REGULATOR"/>
    <property type="match status" value="1"/>
</dbReference>
<dbReference type="SUPFAM" id="SSF53850">
    <property type="entry name" value="Periplasmic binding protein-like II"/>
    <property type="match status" value="1"/>
</dbReference>
<evidence type="ECO:0000256" key="2">
    <source>
        <dbReference type="ARBA" id="ARBA00023015"/>
    </source>
</evidence>
<evidence type="ECO:0000259" key="7">
    <source>
        <dbReference type="PROSITE" id="PS50931"/>
    </source>
</evidence>
<evidence type="ECO:0000313" key="9">
    <source>
        <dbReference type="Proteomes" id="UP000029917"/>
    </source>
</evidence>
<dbReference type="InterPro" id="IPR000847">
    <property type="entry name" value="LysR_HTH_N"/>
</dbReference>
<reference evidence="8 9" key="1">
    <citation type="submission" date="2014-09" db="EMBL/GenBank/DDBJ databases">
        <authorList>
            <person name="McGinnis J.M."/>
            <person name="Wolfgang W.J."/>
        </authorList>
    </citation>
    <scope>NUCLEOTIDE SEQUENCE [LARGE SCALE GENOMIC DNA]</scope>
    <source>
        <strain evidence="8 9">HAMBI 3106</strain>
    </source>
</reference>
<dbReference type="AlphaFoldDB" id="A0A099F007"/>
<dbReference type="InterPro" id="IPR005119">
    <property type="entry name" value="LysR_subst-bd"/>
</dbReference>
<dbReference type="Pfam" id="PF03466">
    <property type="entry name" value="LysR_substrate"/>
    <property type="match status" value="1"/>
</dbReference>
<evidence type="ECO:0000256" key="4">
    <source>
        <dbReference type="ARBA" id="ARBA00023163"/>
    </source>
</evidence>
<proteinExistence type="inferred from homology"/>
<feature type="domain" description="HTH lysR-type" evidence="7">
    <location>
        <begin position="8"/>
        <end position="61"/>
    </location>
</feature>
<evidence type="ECO:0000256" key="3">
    <source>
        <dbReference type="ARBA" id="ARBA00023125"/>
    </source>
</evidence>
<dbReference type="OrthoDB" id="7840053at2"/>
<dbReference type="PANTHER" id="PTHR30126:SF5">
    <property type="entry name" value="HTH-TYPE TRANSCRIPTIONAL ACTIVATOR CMPR"/>
    <property type="match status" value="1"/>
</dbReference>
<evidence type="ECO:0000256" key="5">
    <source>
        <dbReference type="ARBA" id="ARBA00039279"/>
    </source>
</evidence>
<dbReference type="Gene3D" id="3.40.190.10">
    <property type="entry name" value="Periplasmic binding protein-like II"/>
    <property type="match status" value="2"/>
</dbReference>
<comment type="similarity">
    <text evidence="1">Belongs to the LysR transcriptional regulatory family.</text>
</comment>
<organism evidence="8 9">
    <name type="scientific">Paracoccus sphaerophysae</name>
    <dbReference type="NCBI Taxonomy" id="690417"/>
    <lineage>
        <taxon>Bacteria</taxon>
        <taxon>Pseudomonadati</taxon>
        <taxon>Pseudomonadota</taxon>
        <taxon>Alphaproteobacteria</taxon>
        <taxon>Rhodobacterales</taxon>
        <taxon>Paracoccaceae</taxon>
        <taxon>Paracoccus</taxon>
    </lineage>
</organism>
<comment type="caution">
    <text evidence="8">The sequence shown here is derived from an EMBL/GenBank/DDBJ whole genome shotgun (WGS) entry which is preliminary data.</text>
</comment>
<dbReference type="Pfam" id="PF00126">
    <property type="entry name" value="HTH_1"/>
    <property type="match status" value="1"/>
</dbReference>
<dbReference type="GO" id="GO:0003700">
    <property type="term" value="F:DNA-binding transcription factor activity"/>
    <property type="evidence" value="ECO:0007669"/>
    <property type="project" value="InterPro"/>
</dbReference>